<keyword evidence="10" id="KW-1185">Reference proteome</keyword>
<feature type="transmembrane region" description="Helical" evidence="7">
    <location>
        <begin position="377"/>
        <end position="395"/>
    </location>
</feature>
<keyword evidence="3" id="KW-0808">Transferase</keyword>
<protein>
    <recommendedName>
        <fullName evidence="2">histidine kinase</fullName>
        <ecNumber evidence="2">2.7.13.3</ecNumber>
    </recommendedName>
</protein>
<evidence type="ECO:0000313" key="10">
    <source>
        <dbReference type="Proteomes" id="UP000501130"/>
    </source>
</evidence>
<evidence type="ECO:0000256" key="6">
    <source>
        <dbReference type="SAM" id="Coils"/>
    </source>
</evidence>
<dbReference type="EMBL" id="CP053084">
    <property type="protein sequence ID" value="QJR30837.1"/>
    <property type="molecule type" value="Genomic_DNA"/>
</dbReference>
<feature type="transmembrane region" description="Helical" evidence="7">
    <location>
        <begin position="315"/>
        <end position="335"/>
    </location>
</feature>
<keyword evidence="6" id="KW-0175">Coiled coil</keyword>
<evidence type="ECO:0000256" key="1">
    <source>
        <dbReference type="ARBA" id="ARBA00000085"/>
    </source>
</evidence>
<sequence>MSLTPADRLFIGRFLLLFVATLVVALLGTFKAPLPALGDKNSHQQAYLFQQAKVLFSNDPTLSAGDVLSLNAKKTVVLPDSWDTTQPSFEGQGWYQIDFRLDPDKPVPNAVFVPRAIMNAHAYLNGHWIGGLGTLEGDITRHWNYPYLFQFSPDLLAPGNNTLLIQVAGYKNYRSGLGRVWLGPNSVLEPMYESSYRWQVTGSMLATLVAFASGVLLLLFARVFREQEGFFFFSLAVIIFAIRNTGYFMDWIPLPHAQWGQLVHSLHAWFACLYGLFLIRYMNLGWTWIPRGLVAYAIAVSLITLTAGSEQILNFTFWLLLPVIPVVFVLNVLLLSHSWRTRNFEGAILGCSSLLFVLLSIRDLATMLNLLPIESILLSQYTGILLFVSACWVIFRRYRALLQELKTSNDSLNSELAIREQQLFRQFNLLRKIEQQRAQDDERRRIMQDIHDGVGSSLVSALNLSETKPLSQDEMRDVLQECLDDLRMAIDSLDPQSDDLLALLGNFRWRYERRLKASGVTLLWSVADIPKLEGYSSRDLFDLLRIVQEIFANSLKHAKASKIELSVRWDEANDKVLLNISDNGVGMPQNTLGRGRGLAHMKIRAKAIRIELYTGRNSQEQGVAVFMAIPRMRRK</sequence>
<dbReference type="Gene3D" id="3.30.565.10">
    <property type="entry name" value="Histidine kinase-like ATPase, C-terminal domain"/>
    <property type="match status" value="1"/>
</dbReference>
<dbReference type="InterPro" id="IPR050482">
    <property type="entry name" value="Sensor_HK_TwoCompSys"/>
</dbReference>
<proteinExistence type="predicted"/>
<feature type="transmembrane region" description="Helical" evidence="7">
    <location>
        <begin position="293"/>
        <end position="309"/>
    </location>
</feature>
<feature type="transmembrane region" description="Helical" evidence="7">
    <location>
        <begin position="261"/>
        <end position="281"/>
    </location>
</feature>
<keyword evidence="5" id="KW-0902">Two-component regulatory system</keyword>
<dbReference type="PANTHER" id="PTHR24421:SF10">
    <property type="entry name" value="NITRATE_NITRITE SENSOR PROTEIN NARQ"/>
    <property type="match status" value="1"/>
</dbReference>
<name>A0ABX6N8S6_9BURK</name>
<evidence type="ECO:0000256" key="4">
    <source>
        <dbReference type="ARBA" id="ARBA00022777"/>
    </source>
</evidence>
<gene>
    <name evidence="9" type="ORF">HKT17_14565</name>
</gene>
<reference evidence="9 10" key="1">
    <citation type="submission" date="2020-05" db="EMBL/GenBank/DDBJ databases">
        <title>Compete genome of Limnobacter sp. SAORIC-580.</title>
        <authorList>
            <person name="Song J."/>
            <person name="Cho J.-C."/>
        </authorList>
    </citation>
    <scope>NUCLEOTIDE SEQUENCE [LARGE SCALE GENOMIC DNA]</scope>
    <source>
        <strain evidence="9 10">SAORIC-580</strain>
    </source>
</reference>
<dbReference type="SUPFAM" id="SSF49785">
    <property type="entry name" value="Galactose-binding domain-like"/>
    <property type="match status" value="1"/>
</dbReference>
<dbReference type="Pfam" id="PF02518">
    <property type="entry name" value="HATPase_c"/>
    <property type="match status" value="1"/>
</dbReference>
<dbReference type="Gene3D" id="1.20.5.1930">
    <property type="match status" value="1"/>
</dbReference>
<accession>A0ABX6N8S6</accession>
<feature type="transmembrane region" description="Helical" evidence="7">
    <location>
        <begin position="230"/>
        <end position="249"/>
    </location>
</feature>
<dbReference type="RefSeq" id="WP_171101051.1">
    <property type="nucleotide sequence ID" value="NZ_CP053084.1"/>
</dbReference>
<feature type="domain" description="Histidine kinase/HSP90-like ATPase" evidence="8">
    <location>
        <begin position="538"/>
        <end position="634"/>
    </location>
</feature>
<dbReference type="SMART" id="SM00387">
    <property type="entry name" value="HATPase_c"/>
    <property type="match status" value="1"/>
</dbReference>
<dbReference type="InterPro" id="IPR003594">
    <property type="entry name" value="HATPase_dom"/>
</dbReference>
<organism evidence="9 10">
    <name type="scientific">Limnobacter profundi</name>
    <dbReference type="NCBI Taxonomy" id="2732163"/>
    <lineage>
        <taxon>Bacteria</taxon>
        <taxon>Pseudomonadati</taxon>
        <taxon>Pseudomonadota</taxon>
        <taxon>Betaproteobacteria</taxon>
        <taxon>Burkholderiales</taxon>
        <taxon>Burkholderiaceae</taxon>
        <taxon>Limnobacter</taxon>
    </lineage>
</organism>
<dbReference type="Proteomes" id="UP000501130">
    <property type="component" value="Chromosome"/>
</dbReference>
<dbReference type="CDD" id="cd16917">
    <property type="entry name" value="HATPase_UhpB-NarQ-NarX-like"/>
    <property type="match status" value="1"/>
</dbReference>
<feature type="transmembrane region" description="Helical" evidence="7">
    <location>
        <begin position="347"/>
        <end position="365"/>
    </location>
</feature>
<feature type="transmembrane region" description="Helical" evidence="7">
    <location>
        <begin position="204"/>
        <end position="223"/>
    </location>
</feature>
<evidence type="ECO:0000259" key="8">
    <source>
        <dbReference type="SMART" id="SM00387"/>
    </source>
</evidence>
<keyword evidence="7" id="KW-1133">Transmembrane helix</keyword>
<dbReference type="InterPro" id="IPR036890">
    <property type="entry name" value="HATPase_C_sf"/>
</dbReference>
<dbReference type="EC" id="2.7.13.3" evidence="2"/>
<evidence type="ECO:0000256" key="7">
    <source>
        <dbReference type="SAM" id="Phobius"/>
    </source>
</evidence>
<dbReference type="InterPro" id="IPR008979">
    <property type="entry name" value="Galactose-bd-like_sf"/>
</dbReference>
<keyword evidence="7" id="KW-0812">Transmembrane</keyword>
<feature type="coiled-coil region" evidence="6">
    <location>
        <begin position="395"/>
        <end position="422"/>
    </location>
</feature>
<keyword evidence="7" id="KW-0472">Membrane</keyword>
<evidence type="ECO:0000313" key="9">
    <source>
        <dbReference type="EMBL" id="QJR30837.1"/>
    </source>
</evidence>
<dbReference type="Gene3D" id="2.60.120.260">
    <property type="entry name" value="Galactose-binding domain-like"/>
    <property type="match status" value="1"/>
</dbReference>
<dbReference type="SUPFAM" id="SSF55874">
    <property type="entry name" value="ATPase domain of HSP90 chaperone/DNA topoisomerase II/histidine kinase"/>
    <property type="match status" value="1"/>
</dbReference>
<evidence type="ECO:0000256" key="5">
    <source>
        <dbReference type="ARBA" id="ARBA00023012"/>
    </source>
</evidence>
<comment type="catalytic activity">
    <reaction evidence="1">
        <text>ATP + protein L-histidine = ADP + protein N-phospho-L-histidine.</text>
        <dbReference type="EC" id="2.7.13.3"/>
    </reaction>
</comment>
<evidence type="ECO:0000256" key="3">
    <source>
        <dbReference type="ARBA" id="ARBA00022679"/>
    </source>
</evidence>
<keyword evidence="4" id="KW-0418">Kinase</keyword>
<evidence type="ECO:0000256" key="2">
    <source>
        <dbReference type="ARBA" id="ARBA00012438"/>
    </source>
</evidence>
<dbReference type="PANTHER" id="PTHR24421">
    <property type="entry name" value="NITRATE/NITRITE SENSOR PROTEIN NARX-RELATED"/>
    <property type="match status" value="1"/>
</dbReference>